<dbReference type="Proteomes" id="UP000747542">
    <property type="component" value="Unassembled WGS sequence"/>
</dbReference>
<protein>
    <submittedName>
        <fullName evidence="1">Uncharacterized protein</fullName>
    </submittedName>
</protein>
<dbReference type="AlphaFoldDB" id="A0A8J5K0V2"/>
<dbReference type="EMBL" id="JAHLQT010024367">
    <property type="protein sequence ID" value="KAG7165284.1"/>
    <property type="molecule type" value="Genomic_DNA"/>
</dbReference>
<evidence type="ECO:0000313" key="1">
    <source>
        <dbReference type="EMBL" id="KAG7165284.1"/>
    </source>
</evidence>
<keyword evidence="2" id="KW-1185">Reference proteome</keyword>
<accession>A0A8J5K0V2</accession>
<organism evidence="1 2">
    <name type="scientific">Homarus americanus</name>
    <name type="common">American lobster</name>
    <dbReference type="NCBI Taxonomy" id="6706"/>
    <lineage>
        <taxon>Eukaryota</taxon>
        <taxon>Metazoa</taxon>
        <taxon>Ecdysozoa</taxon>
        <taxon>Arthropoda</taxon>
        <taxon>Crustacea</taxon>
        <taxon>Multicrustacea</taxon>
        <taxon>Malacostraca</taxon>
        <taxon>Eumalacostraca</taxon>
        <taxon>Eucarida</taxon>
        <taxon>Decapoda</taxon>
        <taxon>Pleocyemata</taxon>
        <taxon>Astacidea</taxon>
        <taxon>Nephropoidea</taxon>
        <taxon>Nephropidae</taxon>
        <taxon>Homarus</taxon>
    </lineage>
</organism>
<feature type="non-terminal residue" evidence="1">
    <location>
        <position position="1"/>
    </location>
</feature>
<gene>
    <name evidence="1" type="ORF">Hamer_G030220</name>
</gene>
<sequence length="184" mass="19275">SRAFVTLTYCFHVGGGGIWANCGEERVDTGYGDVKLCNVLFEGRERFMNCCGGTNVFVFLGRIGVVSGSDGGRASGYSATEMGAKGGASGVGYVPRGKSKEGDDQVLCIYLGGYEERKRHVDDGAGNNRGGCSLPRDSVFVAVVPVTGAEKKASCERIAVVPLTGVYGAEKMVSSECIGVCDWS</sequence>
<proteinExistence type="predicted"/>
<reference evidence="1" key="1">
    <citation type="journal article" date="2021" name="Sci. Adv.">
        <title>The American lobster genome reveals insights on longevity, neural, and immune adaptations.</title>
        <authorList>
            <person name="Polinski J.M."/>
            <person name="Zimin A.V."/>
            <person name="Clark K.F."/>
            <person name="Kohn A.B."/>
            <person name="Sadowski N."/>
            <person name="Timp W."/>
            <person name="Ptitsyn A."/>
            <person name="Khanna P."/>
            <person name="Romanova D.Y."/>
            <person name="Williams P."/>
            <person name="Greenwood S.J."/>
            <person name="Moroz L.L."/>
            <person name="Walt D.R."/>
            <person name="Bodnar A.G."/>
        </authorList>
    </citation>
    <scope>NUCLEOTIDE SEQUENCE</scope>
    <source>
        <strain evidence="1">GMGI-L3</strain>
    </source>
</reference>
<comment type="caution">
    <text evidence="1">The sequence shown here is derived from an EMBL/GenBank/DDBJ whole genome shotgun (WGS) entry which is preliminary data.</text>
</comment>
<evidence type="ECO:0000313" key="2">
    <source>
        <dbReference type="Proteomes" id="UP000747542"/>
    </source>
</evidence>
<name>A0A8J5K0V2_HOMAM</name>